<dbReference type="OMA" id="PPECQRY"/>
<name>T0R0K5_SAPDV</name>
<feature type="chain" id="PRO_5004570300" evidence="1">
    <location>
        <begin position="26"/>
        <end position="320"/>
    </location>
</feature>
<dbReference type="GeneID" id="19957365"/>
<gene>
    <name evidence="2" type="ORF">SDRG_16638</name>
</gene>
<reference evidence="2 3" key="1">
    <citation type="submission" date="2012-04" db="EMBL/GenBank/DDBJ databases">
        <title>The Genome Sequence of Saprolegnia declina VS20.</title>
        <authorList>
            <consortium name="The Broad Institute Genome Sequencing Platform"/>
            <person name="Russ C."/>
            <person name="Nusbaum C."/>
            <person name="Tyler B."/>
            <person name="van West P."/>
            <person name="Dieguez-Uribeondo J."/>
            <person name="de Bruijn I."/>
            <person name="Tripathy S."/>
            <person name="Jiang R."/>
            <person name="Young S.K."/>
            <person name="Zeng Q."/>
            <person name="Gargeya S."/>
            <person name="Fitzgerald M."/>
            <person name="Haas B."/>
            <person name="Abouelleil A."/>
            <person name="Alvarado L."/>
            <person name="Arachchi H.M."/>
            <person name="Berlin A."/>
            <person name="Chapman S.B."/>
            <person name="Goldberg J."/>
            <person name="Griggs A."/>
            <person name="Gujja S."/>
            <person name="Hansen M."/>
            <person name="Howarth C."/>
            <person name="Imamovic A."/>
            <person name="Larimer J."/>
            <person name="McCowen C."/>
            <person name="Montmayeur A."/>
            <person name="Murphy C."/>
            <person name="Neiman D."/>
            <person name="Pearson M."/>
            <person name="Priest M."/>
            <person name="Roberts A."/>
            <person name="Saif S."/>
            <person name="Shea T."/>
            <person name="Sisk P."/>
            <person name="Sykes S."/>
            <person name="Wortman J."/>
            <person name="Nusbaum C."/>
            <person name="Birren B."/>
        </authorList>
    </citation>
    <scope>NUCLEOTIDE SEQUENCE [LARGE SCALE GENOMIC DNA]</scope>
    <source>
        <strain evidence="2 3">VS20</strain>
    </source>
</reference>
<keyword evidence="3" id="KW-1185">Reference proteome</keyword>
<protein>
    <submittedName>
        <fullName evidence="2">Uncharacterized protein</fullName>
    </submittedName>
</protein>
<feature type="signal peptide" evidence="1">
    <location>
        <begin position="1"/>
        <end position="25"/>
    </location>
</feature>
<dbReference type="Proteomes" id="UP000030762">
    <property type="component" value="Unassembled WGS sequence"/>
</dbReference>
<dbReference type="EMBL" id="JH767272">
    <property type="protein sequence ID" value="EQC25493.1"/>
    <property type="molecule type" value="Genomic_DNA"/>
</dbReference>
<dbReference type="AlphaFoldDB" id="T0R0K5"/>
<sequence>MTPAPLWHNSVVRLLLLGTLDDGSSLRGLRGQNDILKTIVDHLRAIWRAQLRTDQRGYVPLGNVFLPFDTPRDTPIPHRSQLVTFPPPLTHIVDGERQPQPFQVNMMPFIIGQAEATLPPECQRYAPLLNRCRHHNENGQVGYLTIHEGIVEADTSQRRPGLHVEAPSAAKLQRFLGAGEAHHEWAEIRWGRGWVVYHQLQGGIYMASTVAKSCGVWNTVVADENDIVGAHGDTDVLHGVLDPDRDGYYEPQANELYWITDRTPHESLPVATTQFRQYFRFVTSNVSHWFAEHSTPNPLGIQPTATIVYGNKFTGNLRTE</sequence>
<dbReference type="RefSeq" id="XP_008621077.1">
    <property type="nucleotide sequence ID" value="XM_008622855.1"/>
</dbReference>
<dbReference type="STRING" id="1156394.T0R0K5"/>
<dbReference type="VEuPathDB" id="FungiDB:SDRG_16638"/>
<dbReference type="eggNOG" id="ENOG502S3JB">
    <property type="taxonomic scope" value="Eukaryota"/>
</dbReference>
<evidence type="ECO:0000313" key="3">
    <source>
        <dbReference type="Proteomes" id="UP000030762"/>
    </source>
</evidence>
<dbReference type="InParanoid" id="T0R0K5"/>
<evidence type="ECO:0000256" key="1">
    <source>
        <dbReference type="SAM" id="SignalP"/>
    </source>
</evidence>
<evidence type="ECO:0000313" key="2">
    <source>
        <dbReference type="EMBL" id="EQC25493.1"/>
    </source>
</evidence>
<proteinExistence type="predicted"/>
<accession>T0R0K5</accession>
<keyword evidence="1" id="KW-0732">Signal</keyword>
<dbReference type="OrthoDB" id="198323at2759"/>
<organism evidence="2 3">
    <name type="scientific">Saprolegnia diclina (strain VS20)</name>
    <dbReference type="NCBI Taxonomy" id="1156394"/>
    <lineage>
        <taxon>Eukaryota</taxon>
        <taxon>Sar</taxon>
        <taxon>Stramenopiles</taxon>
        <taxon>Oomycota</taxon>
        <taxon>Saprolegniomycetes</taxon>
        <taxon>Saprolegniales</taxon>
        <taxon>Saprolegniaceae</taxon>
        <taxon>Saprolegnia</taxon>
    </lineage>
</organism>